<protein>
    <submittedName>
        <fullName evidence="2">Uncharacterized protein</fullName>
    </submittedName>
</protein>
<evidence type="ECO:0000313" key="2">
    <source>
        <dbReference type="RefSeq" id="XP_030976955.1"/>
    </source>
</evidence>
<reference evidence="1 2" key="1">
    <citation type="journal article" date="2019" name="Mol. Biol. Evol.">
        <title>Blast fungal genomes show frequent chromosomal changes, gene gains and losses, and effector gene turnover.</title>
        <authorList>
            <person name="Gomez Luciano L.B."/>
            <person name="Jason Tsai I."/>
            <person name="Chuma I."/>
            <person name="Tosa Y."/>
            <person name="Chen Y.H."/>
            <person name="Li J.Y."/>
            <person name="Li M.Y."/>
            <person name="Jade Lu M.Y."/>
            <person name="Nakayashiki H."/>
            <person name="Li W.H."/>
        </authorList>
    </citation>
    <scope>NUCLEOTIDE SEQUENCE [LARGE SCALE GENOMIC DNA]</scope>
    <source>
        <strain evidence="1 2">NI907</strain>
    </source>
</reference>
<name>A0A6P8APZ0_PYRGI</name>
<dbReference type="RefSeq" id="XP_030976955.1">
    <property type="nucleotide sequence ID" value="XM_031131137.1"/>
</dbReference>
<accession>A0A6P8APZ0</accession>
<sequence length="50" mass="5569">MRLVECHHIDWAFGMCELFCPRVPPHAAGSLCADGHWGLAWTIKQGADHP</sequence>
<evidence type="ECO:0000313" key="1">
    <source>
        <dbReference type="Proteomes" id="UP000515153"/>
    </source>
</evidence>
<proteinExistence type="predicted"/>
<dbReference type="KEGG" id="pgri:PgNI_11164"/>
<reference evidence="2" key="3">
    <citation type="submission" date="2025-08" db="UniProtKB">
        <authorList>
            <consortium name="RefSeq"/>
        </authorList>
    </citation>
    <scope>IDENTIFICATION</scope>
    <source>
        <strain evidence="2">NI907</strain>
    </source>
</reference>
<keyword evidence="1" id="KW-1185">Reference proteome</keyword>
<reference evidence="2" key="2">
    <citation type="submission" date="2019-10" db="EMBL/GenBank/DDBJ databases">
        <authorList>
            <consortium name="NCBI Genome Project"/>
        </authorList>
    </citation>
    <scope>NUCLEOTIDE SEQUENCE</scope>
    <source>
        <strain evidence="2">NI907</strain>
    </source>
</reference>
<dbReference type="AlphaFoldDB" id="A0A6P8APZ0"/>
<organism evidence="1 2">
    <name type="scientific">Pyricularia grisea</name>
    <name type="common">Crabgrass-specific blast fungus</name>
    <name type="synonym">Magnaporthe grisea</name>
    <dbReference type="NCBI Taxonomy" id="148305"/>
    <lineage>
        <taxon>Eukaryota</taxon>
        <taxon>Fungi</taxon>
        <taxon>Dikarya</taxon>
        <taxon>Ascomycota</taxon>
        <taxon>Pezizomycotina</taxon>
        <taxon>Sordariomycetes</taxon>
        <taxon>Sordariomycetidae</taxon>
        <taxon>Magnaporthales</taxon>
        <taxon>Pyriculariaceae</taxon>
        <taxon>Pyricularia</taxon>
    </lineage>
</organism>
<dbReference type="GeneID" id="41966042"/>
<gene>
    <name evidence="2" type="ORF">PgNI_11164</name>
</gene>
<dbReference type="Proteomes" id="UP000515153">
    <property type="component" value="Chromosome VI"/>
</dbReference>